<reference evidence="1 2" key="1">
    <citation type="journal article" date="2018" name="Science">
        <title>The opium poppy genome and morphinan production.</title>
        <authorList>
            <person name="Guo L."/>
            <person name="Winzer T."/>
            <person name="Yang X."/>
            <person name="Li Y."/>
            <person name="Ning Z."/>
            <person name="He Z."/>
            <person name="Teodor R."/>
            <person name="Lu Y."/>
            <person name="Bowser T.A."/>
            <person name="Graham I.A."/>
            <person name="Ye K."/>
        </authorList>
    </citation>
    <scope>NUCLEOTIDE SEQUENCE [LARGE SCALE GENOMIC DNA]</scope>
    <source>
        <strain evidence="2">cv. HN1</strain>
        <tissue evidence="1">Leaves</tissue>
    </source>
</reference>
<evidence type="ECO:0000313" key="1">
    <source>
        <dbReference type="EMBL" id="RZC67895.1"/>
    </source>
</evidence>
<protein>
    <submittedName>
        <fullName evidence="1">Uncharacterized protein</fullName>
    </submittedName>
</protein>
<proteinExistence type="predicted"/>
<sequence>MANMAMKSASFFALIVFAVFVFSGITTPVLAITSARLGREHWEELVIVVRVNVPTKNAVHQDYVKSVANLGKEVVKQRLRSAINTARPKRMLGMGLVTLVVFSVPSVTATSKVVDR</sequence>
<accession>A0A4Y7K7C5</accession>
<organism evidence="1 2">
    <name type="scientific">Papaver somniferum</name>
    <name type="common">Opium poppy</name>
    <dbReference type="NCBI Taxonomy" id="3469"/>
    <lineage>
        <taxon>Eukaryota</taxon>
        <taxon>Viridiplantae</taxon>
        <taxon>Streptophyta</taxon>
        <taxon>Embryophyta</taxon>
        <taxon>Tracheophyta</taxon>
        <taxon>Spermatophyta</taxon>
        <taxon>Magnoliopsida</taxon>
        <taxon>Ranunculales</taxon>
        <taxon>Papaveraceae</taxon>
        <taxon>Papaveroideae</taxon>
        <taxon>Papaver</taxon>
    </lineage>
</organism>
<name>A0A4Y7K7C5_PAPSO</name>
<keyword evidence="2" id="KW-1185">Reference proteome</keyword>
<dbReference type="EMBL" id="CM010720">
    <property type="protein sequence ID" value="RZC67895.1"/>
    <property type="molecule type" value="Genomic_DNA"/>
</dbReference>
<dbReference type="AlphaFoldDB" id="A0A4Y7K7C5"/>
<evidence type="ECO:0000313" key="2">
    <source>
        <dbReference type="Proteomes" id="UP000316621"/>
    </source>
</evidence>
<gene>
    <name evidence="1" type="ORF">C5167_011592</name>
</gene>
<dbReference type="Proteomes" id="UP000316621">
    <property type="component" value="Chromosome 6"/>
</dbReference>
<dbReference type="Gramene" id="RZC67895">
    <property type="protein sequence ID" value="RZC67895"/>
    <property type="gene ID" value="C5167_011592"/>
</dbReference>